<evidence type="ECO:0000313" key="2">
    <source>
        <dbReference type="Proteomes" id="UP001206925"/>
    </source>
</evidence>
<protein>
    <submittedName>
        <fullName evidence="1">Uncharacterized protein</fullName>
    </submittedName>
</protein>
<dbReference type="EMBL" id="JAMZMK010005655">
    <property type="protein sequence ID" value="KAI7752594.1"/>
    <property type="molecule type" value="Genomic_DNA"/>
</dbReference>
<feature type="non-terminal residue" evidence="1">
    <location>
        <position position="1"/>
    </location>
</feature>
<accession>A0AAD5D353</accession>
<name>A0AAD5D353_AMBAR</name>
<proteinExistence type="predicted"/>
<evidence type="ECO:0000313" key="1">
    <source>
        <dbReference type="EMBL" id="KAI7752594.1"/>
    </source>
</evidence>
<dbReference type="PANTHER" id="PTHR24185">
    <property type="entry name" value="CALCIUM-INDEPENDENT PHOSPHOLIPASE A2-GAMMA"/>
    <property type="match status" value="1"/>
</dbReference>
<gene>
    <name evidence="1" type="ORF">M8C21_010642</name>
</gene>
<sequence length="448" mass="50548">DERCDMELDETDPTIWLKLEAATNDYIKNNSSAFKNVCEKLLQNHNDEKFPDNLQSQQLFKAKRPCTGESRACLGWRRNVLLVKASNSVRNFNHVPSLDTFCCGNGIKLSVMDVTTSETLKPVPETSFPSPFASPLFSPSNPHLNGKRCPLEIPSAPRQLSVPIRSLHDRLQNSPHVGVVHLALQNDTNGSVLSWESDVFVIAEPGELADKFLQNVKCSFQSMLRGRRRRHTSHITNTSTIADLVACTPCFQIGVIVHRYIGRQTQVNEDNQEIGAYMFRRTVPSMHLSPADVRWMVGGWRDRIIIYSGLYGPFPALIKAFLDSGAKAVICPTTEPKETHTQSTSSYGSCDYLTELQNAKFEIGVEEHEEDDLGTTSPVSEWENMTERDTTDAGTLIWDDDDEEELSKFICEIYESIHLRGERVDFAVRQALASHRSIRYSCHLPRMI</sequence>
<dbReference type="AlphaFoldDB" id="A0AAD5D353"/>
<dbReference type="Proteomes" id="UP001206925">
    <property type="component" value="Unassembled WGS sequence"/>
</dbReference>
<dbReference type="GO" id="GO:0016020">
    <property type="term" value="C:membrane"/>
    <property type="evidence" value="ECO:0007669"/>
    <property type="project" value="TreeGrafter"/>
</dbReference>
<organism evidence="1 2">
    <name type="scientific">Ambrosia artemisiifolia</name>
    <name type="common">Common ragweed</name>
    <dbReference type="NCBI Taxonomy" id="4212"/>
    <lineage>
        <taxon>Eukaryota</taxon>
        <taxon>Viridiplantae</taxon>
        <taxon>Streptophyta</taxon>
        <taxon>Embryophyta</taxon>
        <taxon>Tracheophyta</taxon>
        <taxon>Spermatophyta</taxon>
        <taxon>Magnoliopsida</taxon>
        <taxon>eudicotyledons</taxon>
        <taxon>Gunneridae</taxon>
        <taxon>Pentapetalae</taxon>
        <taxon>asterids</taxon>
        <taxon>campanulids</taxon>
        <taxon>Asterales</taxon>
        <taxon>Asteraceae</taxon>
        <taxon>Asteroideae</taxon>
        <taxon>Heliantheae alliance</taxon>
        <taxon>Heliantheae</taxon>
        <taxon>Ambrosia</taxon>
    </lineage>
</organism>
<comment type="caution">
    <text evidence="1">The sequence shown here is derived from an EMBL/GenBank/DDBJ whole genome shotgun (WGS) entry which is preliminary data.</text>
</comment>
<dbReference type="GO" id="GO:0004620">
    <property type="term" value="F:phospholipase activity"/>
    <property type="evidence" value="ECO:0007669"/>
    <property type="project" value="TreeGrafter"/>
</dbReference>
<dbReference type="PANTHER" id="PTHR24185:SF9">
    <property type="entry name" value="PHOSPHOLIPASE A(1)"/>
    <property type="match status" value="1"/>
</dbReference>
<reference evidence="1" key="1">
    <citation type="submission" date="2022-06" db="EMBL/GenBank/DDBJ databases">
        <title>Uncovering the hologenomic basis of an extraordinary plant invasion.</title>
        <authorList>
            <person name="Bieker V.C."/>
            <person name="Martin M.D."/>
            <person name="Gilbert T."/>
            <person name="Hodgins K."/>
            <person name="Battlay P."/>
            <person name="Petersen B."/>
            <person name="Wilson J."/>
        </authorList>
    </citation>
    <scope>NUCLEOTIDE SEQUENCE</scope>
    <source>
        <strain evidence="1">AA19_3_7</strain>
        <tissue evidence="1">Leaf</tissue>
    </source>
</reference>
<dbReference type="GO" id="GO:0006631">
    <property type="term" value="P:fatty acid metabolic process"/>
    <property type="evidence" value="ECO:0007669"/>
    <property type="project" value="TreeGrafter"/>
</dbReference>
<keyword evidence="2" id="KW-1185">Reference proteome</keyword>